<accession>A0A1W9KPZ1</accession>
<proteinExistence type="predicted"/>
<gene>
    <name evidence="1" type="ORF">BWK72_18240</name>
</gene>
<evidence type="ECO:0000313" key="1">
    <source>
        <dbReference type="EMBL" id="OQW86197.1"/>
    </source>
</evidence>
<dbReference type="Pfam" id="PF04365">
    <property type="entry name" value="BrnT_toxin"/>
    <property type="match status" value="1"/>
</dbReference>
<dbReference type="AlphaFoldDB" id="A0A1W9KPZ1"/>
<sequence length="92" mass="10638">MKIEFDPAKDAANVQKHGVSLTLAVEFDWDAALIWIDTRRTYGEPRQCALALLDDRLYFVAFVDRGECRRIISLRKTNNREKLLYANTFDAS</sequence>
<name>A0A1W9KPZ1_9BURK</name>
<dbReference type="InterPro" id="IPR007460">
    <property type="entry name" value="BrnT_toxin"/>
</dbReference>
<dbReference type="Proteomes" id="UP000192505">
    <property type="component" value="Unassembled WGS sequence"/>
</dbReference>
<dbReference type="InterPro" id="IPR038573">
    <property type="entry name" value="BrnT_sf"/>
</dbReference>
<evidence type="ECO:0000313" key="2">
    <source>
        <dbReference type="Proteomes" id="UP000192505"/>
    </source>
</evidence>
<protein>
    <recommendedName>
        <fullName evidence="3">BrnT family toxin</fullName>
    </recommendedName>
</protein>
<comment type="caution">
    <text evidence="1">The sequence shown here is derived from an EMBL/GenBank/DDBJ whole genome shotgun (WGS) entry which is preliminary data.</text>
</comment>
<dbReference type="Gene3D" id="3.10.450.530">
    <property type="entry name" value="Ribonuclease toxin, BrnT, of type II toxin-antitoxin system"/>
    <property type="match status" value="1"/>
</dbReference>
<organism evidence="1 2">
    <name type="scientific">Rhodoferax ferrireducens</name>
    <dbReference type="NCBI Taxonomy" id="192843"/>
    <lineage>
        <taxon>Bacteria</taxon>
        <taxon>Pseudomonadati</taxon>
        <taxon>Pseudomonadota</taxon>
        <taxon>Betaproteobacteria</taxon>
        <taxon>Burkholderiales</taxon>
        <taxon>Comamonadaceae</taxon>
        <taxon>Rhodoferax</taxon>
    </lineage>
</organism>
<reference evidence="1 2" key="1">
    <citation type="submission" date="2017-01" db="EMBL/GenBank/DDBJ databases">
        <title>Novel large sulfur bacteria in the metagenomes of groundwater-fed chemosynthetic microbial mats in the Lake Huron basin.</title>
        <authorList>
            <person name="Sharrar A.M."/>
            <person name="Flood B.E."/>
            <person name="Bailey J.V."/>
            <person name="Jones D.S."/>
            <person name="Biddanda B."/>
            <person name="Ruberg S.A."/>
            <person name="Marcus D.N."/>
            <person name="Dick G.J."/>
        </authorList>
    </citation>
    <scope>NUCLEOTIDE SEQUENCE [LARGE SCALE GENOMIC DNA]</scope>
    <source>
        <strain evidence="1">A7</strain>
    </source>
</reference>
<dbReference type="EMBL" id="MTEI01000020">
    <property type="protein sequence ID" value="OQW86197.1"/>
    <property type="molecule type" value="Genomic_DNA"/>
</dbReference>
<evidence type="ECO:0008006" key="3">
    <source>
        <dbReference type="Google" id="ProtNLM"/>
    </source>
</evidence>